<dbReference type="VEuPathDB" id="FungiDB:AAP_05160"/>
<comment type="caution">
    <text evidence="2">The sequence shown here is derived from an EMBL/GenBank/DDBJ whole genome shotgun (WGS) entry which is preliminary data.</text>
</comment>
<evidence type="ECO:0000313" key="3">
    <source>
        <dbReference type="Proteomes" id="UP000242877"/>
    </source>
</evidence>
<feature type="compositionally biased region" description="Polar residues" evidence="1">
    <location>
        <begin position="1"/>
        <end position="14"/>
    </location>
</feature>
<dbReference type="Proteomes" id="UP000242877">
    <property type="component" value="Unassembled WGS sequence"/>
</dbReference>
<accession>A0A166N781</accession>
<reference evidence="2 3" key="1">
    <citation type="journal article" date="2016" name="Genome Biol. Evol.">
        <title>Divergent and convergent evolution of fungal pathogenicity.</title>
        <authorList>
            <person name="Shang Y."/>
            <person name="Xiao G."/>
            <person name="Zheng P."/>
            <person name="Cen K."/>
            <person name="Zhan S."/>
            <person name="Wang C."/>
        </authorList>
    </citation>
    <scope>NUCLEOTIDE SEQUENCE [LARGE SCALE GENOMIC DNA]</scope>
    <source>
        <strain evidence="2 3">ARSEF 7405</strain>
    </source>
</reference>
<evidence type="ECO:0000313" key="2">
    <source>
        <dbReference type="EMBL" id="KZZ88100.1"/>
    </source>
</evidence>
<evidence type="ECO:0000256" key="1">
    <source>
        <dbReference type="SAM" id="MobiDB-lite"/>
    </source>
</evidence>
<name>A0A166N781_9EURO</name>
<keyword evidence="3" id="KW-1185">Reference proteome</keyword>
<organism evidence="2 3">
    <name type="scientific">Ascosphaera apis ARSEF 7405</name>
    <dbReference type="NCBI Taxonomy" id="392613"/>
    <lineage>
        <taxon>Eukaryota</taxon>
        <taxon>Fungi</taxon>
        <taxon>Dikarya</taxon>
        <taxon>Ascomycota</taxon>
        <taxon>Pezizomycotina</taxon>
        <taxon>Eurotiomycetes</taxon>
        <taxon>Eurotiomycetidae</taxon>
        <taxon>Onygenales</taxon>
        <taxon>Ascosphaeraceae</taxon>
        <taxon>Ascosphaera</taxon>
    </lineage>
</organism>
<proteinExistence type="predicted"/>
<feature type="compositionally biased region" description="Low complexity" evidence="1">
    <location>
        <begin position="15"/>
        <end position="38"/>
    </location>
</feature>
<sequence>MASQSTRNPPIQQPSNISTSSSSTTTTTTSNDGNGNGNTTLWSLVRHAHTTAYAVVNAHRTLQASYSERFYRLCPQDDTSQYTAHTVSIDRILNYCAQSEDKDLGMTLYPAQRIPREMIYLCIDKQAYDEYHARHWRLLEEYRGRKLREWERVRENLSGVLRGVSPPVGEGVRQCIRWWGVFKSDMRVYEEAGRELEVGGFEEITEELARAVREAVEVEGDEGLGVIQGFRG</sequence>
<protein>
    <submittedName>
        <fullName evidence="2">Uncharacterized protein</fullName>
    </submittedName>
</protein>
<feature type="region of interest" description="Disordered" evidence="1">
    <location>
        <begin position="1"/>
        <end position="38"/>
    </location>
</feature>
<dbReference type="OrthoDB" id="4192850at2759"/>
<dbReference type="EMBL" id="AZGZ01000028">
    <property type="protein sequence ID" value="KZZ88100.1"/>
    <property type="molecule type" value="Genomic_DNA"/>
</dbReference>
<dbReference type="AlphaFoldDB" id="A0A166N781"/>
<gene>
    <name evidence="2" type="ORF">AAP_05160</name>
</gene>